<dbReference type="RefSeq" id="YP_010790548.1">
    <property type="nucleotide sequence ID" value="NC_075448.1"/>
</dbReference>
<proteinExistence type="predicted"/>
<accession>A0A4P8PK90</accession>
<sequence length="216" mass="26186">MFPAMLEQVFQSALTRHFNYRTYTLAHPLPPYHGVGQGQIAASTLTGHCHRYDDPKFVRRSNRRRFKEKNRLLLRYRKARKNSFYYITKLYKVSDFRRIFKKSFYRSLGKKYLRPFQRPNINSNRREIVQQSIGGRPVFVIKGKRFASTPLRFRSGYNFKYYKTCLQKRKHKPAYKVSPYHQLSPRFYKTKLRTARPRDYGKPTYFRSFETKKRPN</sequence>
<protein>
    <submittedName>
        <fullName evidence="1">ORF2</fullName>
    </submittedName>
</protein>
<dbReference type="EMBL" id="MK101347">
    <property type="protein sequence ID" value="QCQ84176.1"/>
    <property type="molecule type" value="Genomic_DNA"/>
</dbReference>
<dbReference type="Proteomes" id="UP000318653">
    <property type="component" value="Segment"/>
</dbReference>
<evidence type="ECO:0000313" key="1">
    <source>
        <dbReference type="EMBL" id="QCQ84176.1"/>
    </source>
</evidence>
<dbReference type="KEGG" id="vg:80527953"/>
<organism evidence="1">
    <name type="scientific">White sturgeon adenovirus 1</name>
    <dbReference type="NCBI Taxonomy" id="2580388"/>
    <lineage>
        <taxon>Viruses</taxon>
        <taxon>Varidnaviria</taxon>
        <taxon>Bamfordvirae</taxon>
        <taxon>Preplasmiviricota</taxon>
        <taxon>Polisuviricotina</taxon>
        <taxon>Pharingeaviricetes</taxon>
        <taxon>Rowavirales</taxon>
        <taxon>Adenoviridae</taxon>
        <taxon>Ichtadenovirus</taxon>
        <taxon>Ichtadenovirus acipenseris</taxon>
        <taxon>Sturgeon ichtadenovirus A</taxon>
    </lineage>
</organism>
<keyword evidence="2" id="KW-1185">Reference proteome</keyword>
<evidence type="ECO:0000313" key="2">
    <source>
        <dbReference type="Proteomes" id="UP000318653"/>
    </source>
</evidence>
<reference evidence="1" key="1">
    <citation type="journal article" date="2019" name="Infect. Genet. Evol.">
        <title>Unconventional gene arrangement and content revealed by full genome analysis of the white sturgeon adenovirus, the single member of the genus Ichtadenovirus.</title>
        <authorList>
            <person name="Doszpoly A."/>
            <person name="Harrach B."/>
            <person name="LaPatra S."/>
            <person name="Benko M."/>
        </authorList>
    </citation>
    <scope>NUCLEOTIDE SEQUENCE</scope>
    <source>
        <strain evidence="1">WSAdV1/1996</strain>
    </source>
</reference>
<name>A0A4P8PK90_9ADEN</name>
<dbReference type="GeneID" id="80527953"/>